<evidence type="ECO:0000313" key="2">
    <source>
        <dbReference type="EMBL" id="JAH58958.1"/>
    </source>
</evidence>
<feature type="compositionally biased region" description="Basic and acidic residues" evidence="1">
    <location>
        <begin position="1"/>
        <end position="10"/>
    </location>
</feature>
<protein>
    <submittedName>
        <fullName evidence="2">Uncharacterized protein</fullName>
    </submittedName>
</protein>
<proteinExistence type="predicted"/>
<reference evidence="2" key="2">
    <citation type="journal article" date="2015" name="Fish Shellfish Immunol.">
        <title>Early steps in the European eel (Anguilla anguilla)-Vibrio vulnificus interaction in the gills: Role of the RtxA13 toxin.</title>
        <authorList>
            <person name="Callol A."/>
            <person name="Pajuelo D."/>
            <person name="Ebbesson L."/>
            <person name="Teles M."/>
            <person name="MacKenzie S."/>
            <person name="Amaro C."/>
        </authorList>
    </citation>
    <scope>NUCLEOTIDE SEQUENCE</scope>
</reference>
<accession>A0A0E9U1V7</accession>
<sequence>MPVQTEEQHATRALSKTDASKNTQECVIPFDTSPYLVKDNTFFCYNYLYFFF</sequence>
<dbReference type="EMBL" id="GBXM01049619">
    <property type="protein sequence ID" value="JAH58958.1"/>
    <property type="molecule type" value="Transcribed_RNA"/>
</dbReference>
<evidence type="ECO:0000256" key="1">
    <source>
        <dbReference type="SAM" id="MobiDB-lite"/>
    </source>
</evidence>
<reference evidence="2" key="1">
    <citation type="submission" date="2014-11" db="EMBL/GenBank/DDBJ databases">
        <authorList>
            <person name="Amaro Gonzalez C."/>
        </authorList>
    </citation>
    <scope>NUCLEOTIDE SEQUENCE</scope>
</reference>
<organism evidence="2">
    <name type="scientific">Anguilla anguilla</name>
    <name type="common">European freshwater eel</name>
    <name type="synonym">Muraena anguilla</name>
    <dbReference type="NCBI Taxonomy" id="7936"/>
    <lineage>
        <taxon>Eukaryota</taxon>
        <taxon>Metazoa</taxon>
        <taxon>Chordata</taxon>
        <taxon>Craniata</taxon>
        <taxon>Vertebrata</taxon>
        <taxon>Euteleostomi</taxon>
        <taxon>Actinopterygii</taxon>
        <taxon>Neopterygii</taxon>
        <taxon>Teleostei</taxon>
        <taxon>Anguilliformes</taxon>
        <taxon>Anguillidae</taxon>
        <taxon>Anguilla</taxon>
    </lineage>
</organism>
<dbReference type="AlphaFoldDB" id="A0A0E9U1V7"/>
<feature type="region of interest" description="Disordered" evidence="1">
    <location>
        <begin position="1"/>
        <end position="21"/>
    </location>
</feature>
<name>A0A0E9U1V7_ANGAN</name>